<keyword evidence="1" id="KW-0175">Coiled coil</keyword>
<evidence type="ECO:0000256" key="2">
    <source>
        <dbReference type="SAM" id="MobiDB-lite"/>
    </source>
</evidence>
<gene>
    <name evidence="3" type="ORF">ACFSBL_05595</name>
</gene>
<feature type="region of interest" description="Disordered" evidence="2">
    <location>
        <begin position="77"/>
        <end position="123"/>
    </location>
</feature>
<feature type="coiled-coil region" evidence="1">
    <location>
        <begin position="10"/>
        <end position="65"/>
    </location>
</feature>
<comment type="caution">
    <text evidence="3">The sequence shown here is derived from an EMBL/GenBank/DDBJ whole genome shotgun (WGS) entry which is preliminary data.</text>
</comment>
<dbReference type="Pfam" id="PF19111">
    <property type="entry name" value="DUF5798"/>
    <property type="match status" value="1"/>
</dbReference>
<keyword evidence="4" id="KW-1185">Reference proteome</keyword>
<evidence type="ECO:0000256" key="1">
    <source>
        <dbReference type="SAM" id="Coils"/>
    </source>
</evidence>
<dbReference type="AlphaFoldDB" id="A0ABD6DGM6"/>
<proteinExistence type="predicted"/>
<organism evidence="3 4">
    <name type="scientific">Haloarchaeobius litoreus</name>
    <dbReference type="NCBI Taxonomy" id="755306"/>
    <lineage>
        <taxon>Archaea</taxon>
        <taxon>Methanobacteriati</taxon>
        <taxon>Methanobacteriota</taxon>
        <taxon>Stenosarchaea group</taxon>
        <taxon>Halobacteria</taxon>
        <taxon>Halobacteriales</taxon>
        <taxon>Halorubellaceae</taxon>
        <taxon>Haloarchaeobius</taxon>
    </lineage>
</organism>
<accession>A0ABD6DGM6</accession>
<dbReference type="RefSeq" id="WP_256400384.1">
    <property type="nucleotide sequence ID" value="NZ_JANHJR010000002.1"/>
</dbReference>
<dbReference type="Proteomes" id="UP001597034">
    <property type="component" value="Unassembled WGS sequence"/>
</dbReference>
<dbReference type="InterPro" id="IPR043816">
    <property type="entry name" value="DUF5798"/>
</dbReference>
<evidence type="ECO:0000313" key="3">
    <source>
        <dbReference type="EMBL" id="MFD1645152.1"/>
    </source>
</evidence>
<name>A0ABD6DGM6_9EURY</name>
<reference evidence="3 4" key="1">
    <citation type="journal article" date="2019" name="Int. J. Syst. Evol. Microbiol.">
        <title>The Global Catalogue of Microorganisms (GCM) 10K type strain sequencing project: providing services to taxonomists for standard genome sequencing and annotation.</title>
        <authorList>
            <consortium name="The Broad Institute Genomics Platform"/>
            <consortium name="The Broad Institute Genome Sequencing Center for Infectious Disease"/>
            <person name="Wu L."/>
            <person name="Ma J."/>
        </authorList>
    </citation>
    <scope>NUCLEOTIDE SEQUENCE [LARGE SCALE GENOMIC DNA]</scope>
    <source>
        <strain evidence="3 4">CGMCC 1.10390</strain>
    </source>
</reference>
<dbReference type="EMBL" id="JBHUDO010000001">
    <property type="protein sequence ID" value="MFD1645152.1"/>
    <property type="molecule type" value="Genomic_DNA"/>
</dbReference>
<feature type="compositionally biased region" description="Acidic residues" evidence="2">
    <location>
        <begin position="90"/>
        <end position="109"/>
    </location>
</feature>
<protein>
    <submittedName>
        <fullName evidence="3">DUF5798 family protein</fullName>
    </submittedName>
</protein>
<evidence type="ECO:0000313" key="4">
    <source>
        <dbReference type="Proteomes" id="UP001597034"/>
    </source>
</evidence>
<sequence>MGLGSKAKALQTVADRAEQLYAQLMDIRERLARIEDDIEDSSDRVVTIERELEEQRVILDALAEDAGLDIERRIAEASITHAESSGDTNEGGDTDATEEGAAATEDEATEGGNSTAEDGTDDE</sequence>